<evidence type="ECO:0000313" key="18">
    <source>
        <dbReference type="Proteomes" id="UP001291306"/>
    </source>
</evidence>
<dbReference type="GO" id="GO:0005886">
    <property type="term" value="C:plasma membrane"/>
    <property type="evidence" value="ECO:0007669"/>
    <property type="project" value="UniProtKB-SubCell"/>
</dbReference>
<evidence type="ECO:0000313" key="17">
    <source>
        <dbReference type="EMBL" id="MDZ5000387.1"/>
    </source>
</evidence>
<keyword evidence="5" id="KW-0597">Phosphoprotein</keyword>
<evidence type="ECO:0000256" key="7">
    <source>
        <dbReference type="ARBA" id="ARBA00022692"/>
    </source>
</evidence>
<accession>A0AAW9IHB1</accession>
<dbReference type="AlphaFoldDB" id="A0AAW9IHB1"/>
<keyword evidence="9" id="KW-0418">Kinase</keyword>
<dbReference type="InterPro" id="IPR003660">
    <property type="entry name" value="HAMP_dom"/>
</dbReference>
<dbReference type="GO" id="GO:0005524">
    <property type="term" value="F:ATP binding"/>
    <property type="evidence" value="ECO:0007669"/>
    <property type="project" value="UniProtKB-KW"/>
</dbReference>
<dbReference type="CDD" id="cd00082">
    <property type="entry name" value="HisKA"/>
    <property type="match status" value="1"/>
</dbReference>
<dbReference type="SMART" id="SM00304">
    <property type="entry name" value="HAMP"/>
    <property type="match status" value="1"/>
</dbReference>
<dbReference type="GO" id="GO:0000155">
    <property type="term" value="F:phosphorelay sensor kinase activity"/>
    <property type="evidence" value="ECO:0007669"/>
    <property type="project" value="InterPro"/>
</dbReference>
<comment type="catalytic activity">
    <reaction evidence="1">
        <text>ATP + protein L-histidine = ADP + protein N-phospho-L-histidine.</text>
        <dbReference type="EC" id="2.7.13.3"/>
    </reaction>
</comment>
<proteinExistence type="predicted"/>
<dbReference type="Pfam" id="PF00512">
    <property type="entry name" value="HisKA"/>
    <property type="match status" value="1"/>
</dbReference>
<dbReference type="Gene3D" id="6.10.340.10">
    <property type="match status" value="1"/>
</dbReference>
<evidence type="ECO:0000256" key="2">
    <source>
        <dbReference type="ARBA" id="ARBA00004651"/>
    </source>
</evidence>
<dbReference type="RefSeq" id="WP_322458675.1">
    <property type="nucleotide sequence ID" value="NZ_WNVC01000273.1"/>
</dbReference>
<keyword evidence="7 15" id="KW-0812">Transmembrane</keyword>
<evidence type="ECO:0000256" key="1">
    <source>
        <dbReference type="ARBA" id="ARBA00000085"/>
    </source>
</evidence>
<comment type="caution">
    <text evidence="17">The sequence shown here is derived from an EMBL/GenBank/DDBJ whole genome shotgun (WGS) entry which is preliminary data.</text>
</comment>
<keyword evidence="11 15" id="KW-1133">Transmembrane helix</keyword>
<evidence type="ECO:0000256" key="5">
    <source>
        <dbReference type="ARBA" id="ARBA00022553"/>
    </source>
</evidence>
<dbReference type="EC" id="2.7.13.3" evidence="3"/>
<evidence type="ECO:0000256" key="11">
    <source>
        <dbReference type="ARBA" id="ARBA00022989"/>
    </source>
</evidence>
<name>A0AAW9IHB1_CLOPF</name>
<dbReference type="SUPFAM" id="SSF158472">
    <property type="entry name" value="HAMP domain-like"/>
    <property type="match status" value="1"/>
</dbReference>
<evidence type="ECO:0000256" key="3">
    <source>
        <dbReference type="ARBA" id="ARBA00012438"/>
    </source>
</evidence>
<evidence type="ECO:0000256" key="14">
    <source>
        <dbReference type="SAM" id="Coils"/>
    </source>
</evidence>
<keyword evidence="10" id="KW-0067">ATP-binding</keyword>
<protein>
    <recommendedName>
        <fullName evidence="3">histidine kinase</fullName>
        <ecNumber evidence="3">2.7.13.3</ecNumber>
    </recommendedName>
</protein>
<dbReference type="EMBL" id="WNVC01000273">
    <property type="protein sequence ID" value="MDZ5000387.1"/>
    <property type="molecule type" value="Genomic_DNA"/>
</dbReference>
<evidence type="ECO:0000259" key="16">
    <source>
        <dbReference type="PROSITE" id="PS50885"/>
    </source>
</evidence>
<dbReference type="PANTHER" id="PTHR45528">
    <property type="entry name" value="SENSOR HISTIDINE KINASE CPXA"/>
    <property type="match status" value="1"/>
</dbReference>
<evidence type="ECO:0000256" key="15">
    <source>
        <dbReference type="SAM" id="Phobius"/>
    </source>
</evidence>
<keyword evidence="12" id="KW-0902">Two-component regulatory system</keyword>
<keyword evidence="14" id="KW-0175">Coiled coil</keyword>
<evidence type="ECO:0000256" key="9">
    <source>
        <dbReference type="ARBA" id="ARBA00022777"/>
    </source>
</evidence>
<reference evidence="17" key="1">
    <citation type="submission" date="2019-11" db="EMBL/GenBank/DDBJ databases">
        <title>Characterization of Clostridium perfringens isolates from swine manure treated agricultural soils.</title>
        <authorList>
            <person name="Wushke S.T."/>
        </authorList>
    </citation>
    <scope>NUCLEOTIDE SEQUENCE</scope>
    <source>
        <strain evidence="17">X26</strain>
    </source>
</reference>
<dbReference type="Pfam" id="PF00672">
    <property type="entry name" value="HAMP"/>
    <property type="match status" value="1"/>
</dbReference>
<dbReference type="SMART" id="SM00388">
    <property type="entry name" value="HisKA"/>
    <property type="match status" value="1"/>
</dbReference>
<dbReference type="InterPro" id="IPR003661">
    <property type="entry name" value="HisK_dim/P_dom"/>
</dbReference>
<evidence type="ECO:0000256" key="4">
    <source>
        <dbReference type="ARBA" id="ARBA00022475"/>
    </source>
</evidence>
<evidence type="ECO:0000256" key="8">
    <source>
        <dbReference type="ARBA" id="ARBA00022741"/>
    </source>
</evidence>
<evidence type="ECO:0000256" key="6">
    <source>
        <dbReference type="ARBA" id="ARBA00022679"/>
    </source>
</evidence>
<feature type="coiled-coil region" evidence="14">
    <location>
        <begin position="140"/>
        <end position="171"/>
    </location>
</feature>
<sequence length="246" mass="28472">MISFDNVNEKIYNNKQTVVNYLNFLDKNKIEEGSMIFSDLNKKYLINLKKVDDNYILALTSMEGSKETIDILNNFNIYKILLTLGLAVSIIYIYSMKITKPLLEMKEVAKSIANQDFDKELIINSKDELQDLAQSLNSISSNLKGNISELKEANEKLKREYEERLEIEKNQNFLLINISHDLKTPLTIIKGYLKAIKDGIYSKDEYIDYTISGVDEISKTLNEMLEITKLKSKSYFLDIELSDFTR</sequence>
<dbReference type="CDD" id="cd06225">
    <property type="entry name" value="HAMP"/>
    <property type="match status" value="1"/>
</dbReference>
<dbReference type="Proteomes" id="UP001291306">
    <property type="component" value="Unassembled WGS sequence"/>
</dbReference>
<dbReference type="PROSITE" id="PS50885">
    <property type="entry name" value="HAMP"/>
    <property type="match status" value="1"/>
</dbReference>
<dbReference type="SUPFAM" id="SSF47384">
    <property type="entry name" value="Homodimeric domain of signal transducing histidine kinase"/>
    <property type="match status" value="1"/>
</dbReference>
<feature type="non-terminal residue" evidence="17">
    <location>
        <position position="246"/>
    </location>
</feature>
<keyword evidence="4" id="KW-1003">Cell membrane</keyword>
<dbReference type="PANTHER" id="PTHR45528:SF1">
    <property type="entry name" value="SENSOR HISTIDINE KINASE CPXA"/>
    <property type="match status" value="1"/>
</dbReference>
<evidence type="ECO:0000256" key="12">
    <source>
        <dbReference type="ARBA" id="ARBA00023012"/>
    </source>
</evidence>
<keyword evidence="13 15" id="KW-0472">Membrane</keyword>
<keyword evidence="8" id="KW-0547">Nucleotide-binding</keyword>
<comment type="subcellular location">
    <subcellularLocation>
        <location evidence="2">Cell membrane</location>
        <topology evidence="2">Multi-pass membrane protein</topology>
    </subcellularLocation>
</comment>
<evidence type="ECO:0000256" key="13">
    <source>
        <dbReference type="ARBA" id="ARBA00023136"/>
    </source>
</evidence>
<feature type="domain" description="HAMP" evidence="16">
    <location>
        <begin position="96"/>
        <end position="148"/>
    </location>
</feature>
<dbReference type="InterPro" id="IPR050398">
    <property type="entry name" value="HssS/ArlS-like"/>
</dbReference>
<gene>
    <name evidence="17" type="ORF">GNF79_15195</name>
</gene>
<evidence type="ECO:0000256" key="10">
    <source>
        <dbReference type="ARBA" id="ARBA00022840"/>
    </source>
</evidence>
<dbReference type="Gene3D" id="1.10.287.130">
    <property type="match status" value="1"/>
</dbReference>
<feature type="transmembrane region" description="Helical" evidence="15">
    <location>
        <begin position="77"/>
        <end position="95"/>
    </location>
</feature>
<dbReference type="InterPro" id="IPR036097">
    <property type="entry name" value="HisK_dim/P_sf"/>
</dbReference>
<organism evidence="17 18">
    <name type="scientific">Clostridium perfringens</name>
    <dbReference type="NCBI Taxonomy" id="1502"/>
    <lineage>
        <taxon>Bacteria</taxon>
        <taxon>Bacillati</taxon>
        <taxon>Bacillota</taxon>
        <taxon>Clostridia</taxon>
        <taxon>Eubacteriales</taxon>
        <taxon>Clostridiaceae</taxon>
        <taxon>Clostridium</taxon>
    </lineage>
</organism>
<keyword evidence="6" id="KW-0808">Transferase</keyword>